<keyword evidence="4" id="KW-1185">Reference proteome</keyword>
<dbReference type="PANTHER" id="PTHR46411:SF3">
    <property type="entry name" value="AAA+ ATPASE DOMAIN-CONTAINING PROTEIN"/>
    <property type="match status" value="1"/>
</dbReference>
<evidence type="ECO:0000313" key="4">
    <source>
        <dbReference type="Proteomes" id="UP000482960"/>
    </source>
</evidence>
<dbReference type="EMBL" id="BLPG01000001">
    <property type="protein sequence ID" value="GFJ92671.1"/>
    <property type="molecule type" value="Genomic_DNA"/>
</dbReference>
<evidence type="ECO:0000256" key="1">
    <source>
        <dbReference type="SAM" id="MobiDB-lite"/>
    </source>
</evidence>
<feature type="region of interest" description="Disordered" evidence="1">
    <location>
        <begin position="30"/>
        <end position="49"/>
    </location>
</feature>
<evidence type="ECO:0000313" key="3">
    <source>
        <dbReference type="EMBL" id="GFJ92671.1"/>
    </source>
</evidence>
<protein>
    <submittedName>
        <fullName evidence="3">ATPase</fullName>
    </submittedName>
</protein>
<dbReference type="GO" id="GO:0016887">
    <property type="term" value="F:ATP hydrolysis activity"/>
    <property type="evidence" value="ECO:0007669"/>
    <property type="project" value="InterPro"/>
</dbReference>
<dbReference type="SUPFAM" id="SSF52540">
    <property type="entry name" value="P-loop containing nucleoside triphosphate hydrolases"/>
    <property type="match status" value="1"/>
</dbReference>
<sequence>MTDVLTGPVAANQRGLVAALARVRQALHRHAGTEPPSPNGATGPDDDHPAALDALCGTMSLSPFERDILLMCAGVELDASFAAACAAASGDPARPYPTFGLALAALAQPHWSALAPVSPLRRWRLVTPAAGGLTTAALSIEERVLHYLVGVDHLDERLSGLAEALPGADEPTPSQGRTAAEVARVWRAAEQPLPVVQLCGPDPVARRTVAVAACRELGVRVVSLAADRLPSDPHELDALVRLCARDAALSGAGLLLEADDVDTNPVVSRVVAGLDWPVLVSTREARRLPHRATVAVQVGRPTAAEQRALWRERLGAERTATVDALAAQFDLGQEGIRGACRQAGTADEGALWDACRTRSRPALDSVAQRVEPAAGWADLVLPPAANEVLRQVSAHVAHRLTVYEDWGLGRAGASRGLGTSALFAGPSGTGKTLAAEVLARELRLDLYRVDLSQVVSKYIGETEKNLRLVFDAAEEGGTVLLFDEADALFGKRSEVRDSHDRYANIEVSYLLQRMETYRGLAILTTNMREAIDTAFLRRIRFVVQFPFPDANLRAEIWRRVFPPTTPTVDLDIATLARLNVAGGNIRNIAVNAAFLAAAAGEPVSMAHLAKAARGEYAKLDRPLTATEIGGWS</sequence>
<organism evidence="3 4">
    <name type="scientific">Phytohabitans rumicis</name>
    <dbReference type="NCBI Taxonomy" id="1076125"/>
    <lineage>
        <taxon>Bacteria</taxon>
        <taxon>Bacillati</taxon>
        <taxon>Actinomycetota</taxon>
        <taxon>Actinomycetes</taxon>
        <taxon>Micromonosporales</taxon>
        <taxon>Micromonosporaceae</taxon>
    </lineage>
</organism>
<dbReference type="PANTHER" id="PTHR46411">
    <property type="entry name" value="FAMILY ATPASE, PUTATIVE-RELATED"/>
    <property type="match status" value="1"/>
</dbReference>
<gene>
    <name evidence="3" type="ORF">Prum_063130</name>
</gene>
<dbReference type="CDD" id="cd19481">
    <property type="entry name" value="RecA-like_protease"/>
    <property type="match status" value="1"/>
</dbReference>
<dbReference type="Proteomes" id="UP000482960">
    <property type="component" value="Unassembled WGS sequence"/>
</dbReference>
<dbReference type="InterPro" id="IPR054472">
    <property type="entry name" value="WHD"/>
</dbReference>
<reference evidence="3 4" key="1">
    <citation type="submission" date="2020-03" db="EMBL/GenBank/DDBJ databases">
        <title>Whole genome shotgun sequence of Phytohabitans rumicis NBRC 108638.</title>
        <authorList>
            <person name="Komaki H."/>
            <person name="Tamura T."/>
        </authorList>
    </citation>
    <scope>NUCLEOTIDE SEQUENCE [LARGE SCALE GENOMIC DNA]</scope>
    <source>
        <strain evidence="3 4">NBRC 108638</strain>
    </source>
</reference>
<dbReference type="Pfam" id="PF00004">
    <property type="entry name" value="AAA"/>
    <property type="match status" value="1"/>
</dbReference>
<dbReference type="InterPro" id="IPR027417">
    <property type="entry name" value="P-loop_NTPase"/>
</dbReference>
<reference evidence="3 4" key="2">
    <citation type="submission" date="2020-03" db="EMBL/GenBank/DDBJ databases">
        <authorList>
            <person name="Ichikawa N."/>
            <person name="Kimura A."/>
            <person name="Kitahashi Y."/>
            <person name="Uohara A."/>
        </authorList>
    </citation>
    <scope>NUCLEOTIDE SEQUENCE [LARGE SCALE GENOMIC DNA]</scope>
    <source>
        <strain evidence="3 4">NBRC 108638</strain>
    </source>
</reference>
<feature type="domain" description="AAA+ ATPase" evidence="2">
    <location>
        <begin position="417"/>
        <end position="549"/>
    </location>
</feature>
<dbReference type="InterPro" id="IPR003593">
    <property type="entry name" value="AAA+_ATPase"/>
</dbReference>
<dbReference type="Gene3D" id="3.40.50.300">
    <property type="entry name" value="P-loop containing nucleotide triphosphate hydrolases"/>
    <property type="match status" value="1"/>
</dbReference>
<accession>A0A6V8LD16</accession>
<dbReference type="GO" id="GO:0005524">
    <property type="term" value="F:ATP binding"/>
    <property type="evidence" value="ECO:0007669"/>
    <property type="project" value="InterPro"/>
</dbReference>
<dbReference type="SMART" id="SM00382">
    <property type="entry name" value="AAA"/>
    <property type="match status" value="1"/>
</dbReference>
<dbReference type="InterPro" id="IPR003959">
    <property type="entry name" value="ATPase_AAA_core"/>
</dbReference>
<name>A0A6V8LD16_9ACTN</name>
<dbReference type="Pfam" id="PF22977">
    <property type="entry name" value="WHD"/>
    <property type="match status" value="1"/>
</dbReference>
<evidence type="ECO:0000259" key="2">
    <source>
        <dbReference type="SMART" id="SM00382"/>
    </source>
</evidence>
<comment type="caution">
    <text evidence="3">The sequence shown here is derived from an EMBL/GenBank/DDBJ whole genome shotgun (WGS) entry which is preliminary data.</text>
</comment>
<proteinExistence type="predicted"/>
<dbReference type="RefSeq" id="WP_246278176.1">
    <property type="nucleotide sequence ID" value="NZ_BAABJB010000011.1"/>
</dbReference>
<dbReference type="AlphaFoldDB" id="A0A6V8LD16"/>